<evidence type="ECO:0000256" key="3">
    <source>
        <dbReference type="ARBA" id="ARBA00023002"/>
    </source>
</evidence>
<dbReference type="InterPro" id="IPR036291">
    <property type="entry name" value="NAD(P)-bd_dom_sf"/>
</dbReference>
<organism evidence="7 8">
    <name type="scientific">Bombilactobacillus mellifer</name>
    <dbReference type="NCBI Taxonomy" id="1218492"/>
    <lineage>
        <taxon>Bacteria</taxon>
        <taxon>Bacillati</taxon>
        <taxon>Bacillota</taxon>
        <taxon>Bacilli</taxon>
        <taxon>Lactobacillales</taxon>
        <taxon>Lactobacillaceae</taxon>
        <taxon>Bombilactobacillus</taxon>
    </lineage>
</organism>
<evidence type="ECO:0000256" key="6">
    <source>
        <dbReference type="ARBA" id="ARBA00047561"/>
    </source>
</evidence>
<dbReference type="SUPFAM" id="SSF75615">
    <property type="entry name" value="Siroheme synthase middle domains-like"/>
    <property type="match status" value="1"/>
</dbReference>
<dbReference type="PANTHER" id="PTHR35330">
    <property type="entry name" value="SIROHEME BIOSYNTHESIS PROTEIN MET8"/>
    <property type="match status" value="1"/>
</dbReference>
<evidence type="ECO:0000256" key="4">
    <source>
        <dbReference type="ARBA" id="ARBA00023027"/>
    </source>
</evidence>
<dbReference type="EMBL" id="JXJQ01000006">
    <property type="protein sequence ID" value="KJY62298.1"/>
    <property type="molecule type" value="Genomic_DNA"/>
</dbReference>
<comment type="caution">
    <text evidence="7">The sequence shown here is derived from an EMBL/GenBank/DDBJ whole genome shotgun (WGS) entry which is preliminary data.</text>
</comment>
<keyword evidence="8" id="KW-1185">Reference proteome</keyword>
<dbReference type="Proteomes" id="UP000033558">
    <property type="component" value="Unassembled WGS sequence"/>
</dbReference>
<dbReference type="GO" id="GO:0043115">
    <property type="term" value="F:precorrin-2 dehydrogenase activity"/>
    <property type="evidence" value="ECO:0007669"/>
    <property type="project" value="UniProtKB-EC"/>
</dbReference>
<evidence type="ECO:0000256" key="5">
    <source>
        <dbReference type="ARBA" id="ARBA00023244"/>
    </source>
</evidence>
<gene>
    <name evidence="7" type="ORF">JG30_04990</name>
</gene>
<evidence type="ECO:0000313" key="8">
    <source>
        <dbReference type="Proteomes" id="UP000033558"/>
    </source>
</evidence>
<keyword evidence="3" id="KW-0560">Oxidoreductase</keyword>
<evidence type="ECO:0000256" key="1">
    <source>
        <dbReference type="ARBA" id="ARBA00005010"/>
    </source>
</evidence>
<dbReference type="InterPro" id="IPR006367">
    <property type="entry name" value="Sirohaem_synthase_N"/>
</dbReference>
<dbReference type="OrthoDB" id="9773765at2"/>
<dbReference type="STRING" id="1218492.JG30_04990"/>
<dbReference type="Gene3D" id="3.40.50.720">
    <property type="entry name" value="NAD(P)-binding Rossmann-like Domain"/>
    <property type="match status" value="1"/>
</dbReference>
<reference evidence="7 8" key="1">
    <citation type="submission" date="2015-01" db="EMBL/GenBank/DDBJ databases">
        <title>Comparative genomics of the lactic acid bacteria isolated from the honey bee gut.</title>
        <authorList>
            <person name="Ellegaard K.M."/>
            <person name="Tamarit D."/>
            <person name="Javelind E."/>
            <person name="Olofsson T."/>
            <person name="Andersson S.G."/>
            <person name="Vasquez A."/>
        </authorList>
    </citation>
    <scope>NUCLEOTIDE SEQUENCE [LARGE SCALE GENOMIC DNA]</scope>
    <source>
        <strain evidence="7 8">Bin4</strain>
    </source>
</reference>
<dbReference type="SUPFAM" id="SSF51735">
    <property type="entry name" value="NAD(P)-binding Rossmann-fold domains"/>
    <property type="match status" value="1"/>
</dbReference>
<evidence type="ECO:0000313" key="7">
    <source>
        <dbReference type="EMBL" id="KJY62298.1"/>
    </source>
</evidence>
<dbReference type="NCBIfam" id="TIGR01470">
    <property type="entry name" value="cysG_Nterm"/>
    <property type="match status" value="1"/>
</dbReference>
<dbReference type="PANTHER" id="PTHR35330:SF1">
    <property type="entry name" value="SIROHEME BIOSYNTHESIS PROTEIN MET8"/>
    <property type="match status" value="1"/>
</dbReference>
<keyword evidence="4" id="KW-0520">NAD</keyword>
<accession>A0A0F4LV95</accession>
<name>A0A0F4LV95_9LACO</name>
<dbReference type="InterPro" id="IPR028161">
    <property type="entry name" value="Met8-like"/>
</dbReference>
<keyword evidence="5" id="KW-0627">Porphyrin biosynthesis</keyword>
<sequence length="148" mass="16622">MTSLYPIMLNLADQAVGVIGGGQVAARKIKTLNLLGIIPVVVSPQLNPQINRSQIKWIADTYHYHYVQDLRLLLACTDNRRVNHQIRLDASSKQIVNNVSDQQDSDFFNMATIVQSDLVVTVSTRGHSPARAKHVKQVLERLLQQQKL</sequence>
<dbReference type="Pfam" id="PF13241">
    <property type="entry name" value="NAD_binding_7"/>
    <property type="match status" value="1"/>
</dbReference>
<protein>
    <recommendedName>
        <fullName evidence="2">precorrin-2 dehydrogenase</fullName>
        <ecNumber evidence="2">1.3.1.76</ecNumber>
    </recommendedName>
</protein>
<proteinExistence type="predicted"/>
<dbReference type="HOGENOM" id="CLU_011276_8_3_9"/>
<evidence type="ECO:0000256" key="2">
    <source>
        <dbReference type="ARBA" id="ARBA00012400"/>
    </source>
</evidence>
<dbReference type="GO" id="GO:0004325">
    <property type="term" value="F:ferrochelatase activity"/>
    <property type="evidence" value="ECO:0007669"/>
    <property type="project" value="InterPro"/>
</dbReference>
<dbReference type="EC" id="1.3.1.76" evidence="2"/>
<comment type="catalytic activity">
    <reaction evidence="6">
        <text>precorrin-2 + NAD(+) = sirohydrochlorin + NADH + 2 H(+)</text>
        <dbReference type="Rhea" id="RHEA:15613"/>
        <dbReference type="ChEBI" id="CHEBI:15378"/>
        <dbReference type="ChEBI" id="CHEBI:57540"/>
        <dbReference type="ChEBI" id="CHEBI:57945"/>
        <dbReference type="ChEBI" id="CHEBI:58351"/>
        <dbReference type="ChEBI" id="CHEBI:58827"/>
        <dbReference type="EC" id="1.3.1.76"/>
    </reaction>
</comment>
<dbReference type="UniPathway" id="UPA00262">
    <property type="reaction ID" value="UER00222"/>
</dbReference>
<dbReference type="AlphaFoldDB" id="A0A0F4LV95"/>
<dbReference type="RefSeq" id="WP_046315925.1">
    <property type="nucleotide sequence ID" value="NZ_JAMBJK010000006.1"/>
</dbReference>
<dbReference type="Gene3D" id="3.30.160.110">
    <property type="entry name" value="Siroheme synthase, domain 2"/>
    <property type="match status" value="1"/>
</dbReference>
<dbReference type="GO" id="GO:0019354">
    <property type="term" value="P:siroheme biosynthetic process"/>
    <property type="evidence" value="ECO:0007669"/>
    <property type="project" value="UniProtKB-UniPathway"/>
</dbReference>
<comment type="pathway">
    <text evidence="1">Porphyrin-containing compound metabolism; siroheme biosynthesis; sirohydrochlorin from precorrin-2: step 1/1.</text>
</comment>
<dbReference type="PATRIC" id="fig|1218492.5.peg.624"/>